<dbReference type="CDD" id="cd00293">
    <property type="entry name" value="USP-like"/>
    <property type="match status" value="1"/>
</dbReference>
<dbReference type="Pfam" id="PF00582">
    <property type="entry name" value="Usp"/>
    <property type="match status" value="1"/>
</dbReference>
<evidence type="ECO:0000313" key="2">
    <source>
        <dbReference type="EMBL" id="MCW8086639.1"/>
    </source>
</evidence>
<protein>
    <submittedName>
        <fullName evidence="2">Universal stress protein</fullName>
    </submittedName>
</protein>
<gene>
    <name evidence="2" type="ORF">OF850_13465</name>
</gene>
<feature type="domain" description="UspA" evidence="1">
    <location>
        <begin position="135"/>
        <end position="248"/>
    </location>
</feature>
<keyword evidence="3" id="KW-1185">Reference proteome</keyword>
<sequence length="259" mass="26975">MTLTTLVTHVEPGEAASLDATLAMPFALTEAWSAHLTTLVFTTDTLAAADEAQAAAHVREAAERRGVSCEIRSRSSFAHGIGEVLVDHLRVADLGVLALRGGAGVGHRMMLGAAIFESGRPVLLAPHGGMPAAEFGRVVVAWDASAAAVRAIHGALPFIRRAAETLVVTVTEEKDFRPDQSGVEVTRLLARHGAKARFVAVPRDGGSVSEALYAAARGAEADLLVMGAQRHSPLHNMVFGSATRELLSGGPSLPTLVAA</sequence>
<organism evidence="2 3">
    <name type="scientific">Sabulicella glaciei</name>
    <dbReference type="NCBI Taxonomy" id="2984948"/>
    <lineage>
        <taxon>Bacteria</taxon>
        <taxon>Pseudomonadati</taxon>
        <taxon>Pseudomonadota</taxon>
        <taxon>Alphaproteobacteria</taxon>
        <taxon>Acetobacterales</taxon>
        <taxon>Acetobacteraceae</taxon>
        <taxon>Sabulicella</taxon>
    </lineage>
</organism>
<dbReference type="RefSeq" id="WP_301590723.1">
    <property type="nucleotide sequence ID" value="NZ_JAPFQI010000010.1"/>
</dbReference>
<dbReference type="Gene3D" id="3.40.50.12370">
    <property type="match status" value="1"/>
</dbReference>
<name>A0ABT3NWU2_9PROT</name>
<evidence type="ECO:0000259" key="1">
    <source>
        <dbReference type="Pfam" id="PF00582"/>
    </source>
</evidence>
<accession>A0ABT3NWU2</accession>
<dbReference type="EMBL" id="JAPFQI010000010">
    <property type="protein sequence ID" value="MCW8086639.1"/>
    <property type="molecule type" value="Genomic_DNA"/>
</dbReference>
<reference evidence="2 3" key="1">
    <citation type="submission" date="2022-10" db="EMBL/GenBank/DDBJ databases">
        <title>Roseococcus glaciei nov., sp. nov., isolated from glacier.</title>
        <authorList>
            <person name="Liu Q."/>
            <person name="Xin Y.-H."/>
        </authorList>
    </citation>
    <scope>NUCLEOTIDE SEQUENCE [LARGE SCALE GENOMIC DNA]</scope>
    <source>
        <strain evidence="2 3">MDT2-1-1</strain>
    </source>
</reference>
<proteinExistence type="predicted"/>
<dbReference type="InterPro" id="IPR006016">
    <property type="entry name" value="UspA"/>
</dbReference>
<comment type="caution">
    <text evidence="2">The sequence shown here is derived from an EMBL/GenBank/DDBJ whole genome shotgun (WGS) entry which is preliminary data.</text>
</comment>
<evidence type="ECO:0000313" key="3">
    <source>
        <dbReference type="Proteomes" id="UP001526430"/>
    </source>
</evidence>
<dbReference type="SUPFAM" id="SSF52402">
    <property type="entry name" value="Adenine nucleotide alpha hydrolases-like"/>
    <property type="match status" value="1"/>
</dbReference>
<dbReference type="Proteomes" id="UP001526430">
    <property type="component" value="Unassembled WGS sequence"/>
</dbReference>